<evidence type="ECO:0008006" key="4">
    <source>
        <dbReference type="Google" id="ProtNLM"/>
    </source>
</evidence>
<keyword evidence="3" id="KW-1185">Reference proteome</keyword>
<sequence length="104" mass="11632">MRALLKTYAFVFGVLRSSGSASLLMCFCTPLDFVLHCPDLGSSILNGCCCDAPPSLLAFLLFNLKGLRSCVKHFWQYVVTSAMYKVLVEDRELLQLKRICGSWC</sequence>
<protein>
    <recommendedName>
        <fullName evidence="4">Secreted protein</fullName>
    </recommendedName>
</protein>
<dbReference type="AlphaFoldDB" id="A0A8J4Q4X9"/>
<comment type="caution">
    <text evidence="2">The sequence shown here is derived from an EMBL/GenBank/DDBJ whole genome shotgun (WGS) entry which is preliminary data.</text>
</comment>
<evidence type="ECO:0000256" key="1">
    <source>
        <dbReference type="SAM" id="SignalP"/>
    </source>
</evidence>
<dbReference type="Proteomes" id="UP000737018">
    <property type="component" value="Unassembled WGS sequence"/>
</dbReference>
<name>A0A8J4Q4X9_9ROSI</name>
<feature type="chain" id="PRO_5035230641" description="Secreted protein" evidence="1">
    <location>
        <begin position="22"/>
        <end position="104"/>
    </location>
</feature>
<feature type="signal peptide" evidence="1">
    <location>
        <begin position="1"/>
        <end position="21"/>
    </location>
</feature>
<accession>A0A8J4Q4X9</accession>
<reference evidence="2" key="1">
    <citation type="submission" date="2020-03" db="EMBL/GenBank/DDBJ databases">
        <title>Castanea mollissima Vanexum genome sequencing.</title>
        <authorList>
            <person name="Staton M."/>
        </authorList>
    </citation>
    <scope>NUCLEOTIDE SEQUENCE</scope>
    <source>
        <tissue evidence="2">Leaf</tissue>
    </source>
</reference>
<proteinExistence type="predicted"/>
<evidence type="ECO:0000313" key="2">
    <source>
        <dbReference type="EMBL" id="KAF3943412.1"/>
    </source>
</evidence>
<organism evidence="2 3">
    <name type="scientific">Castanea mollissima</name>
    <name type="common">Chinese chestnut</name>
    <dbReference type="NCBI Taxonomy" id="60419"/>
    <lineage>
        <taxon>Eukaryota</taxon>
        <taxon>Viridiplantae</taxon>
        <taxon>Streptophyta</taxon>
        <taxon>Embryophyta</taxon>
        <taxon>Tracheophyta</taxon>
        <taxon>Spermatophyta</taxon>
        <taxon>Magnoliopsida</taxon>
        <taxon>eudicotyledons</taxon>
        <taxon>Gunneridae</taxon>
        <taxon>Pentapetalae</taxon>
        <taxon>rosids</taxon>
        <taxon>fabids</taxon>
        <taxon>Fagales</taxon>
        <taxon>Fagaceae</taxon>
        <taxon>Castanea</taxon>
    </lineage>
</organism>
<dbReference type="OrthoDB" id="10513222at2759"/>
<dbReference type="EMBL" id="JRKL02012933">
    <property type="protein sequence ID" value="KAF3943412.1"/>
    <property type="molecule type" value="Genomic_DNA"/>
</dbReference>
<evidence type="ECO:0000313" key="3">
    <source>
        <dbReference type="Proteomes" id="UP000737018"/>
    </source>
</evidence>
<gene>
    <name evidence="2" type="ORF">CMV_030027</name>
</gene>
<keyword evidence="1" id="KW-0732">Signal</keyword>